<comment type="caution">
    <text evidence="4">The sequence shown here is derived from an EMBL/GenBank/DDBJ whole genome shotgun (WGS) entry which is preliminary data.</text>
</comment>
<gene>
    <name evidence="4" type="ORF">GZ085_04000</name>
</gene>
<reference evidence="4 5" key="1">
    <citation type="submission" date="2019-09" db="EMBL/GenBank/DDBJ databases">
        <title>H2 Metabolism Revealed by Metagenomic Analysis in Subglacial Sediment of East Antarctica.</title>
        <authorList>
            <person name="Yang Z."/>
            <person name="Zhang Y."/>
            <person name="Lv Y."/>
            <person name="Yan W."/>
            <person name="Xiao X."/>
            <person name="Sun B."/>
            <person name="Ma H."/>
        </authorList>
    </citation>
    <scope>NUCLEOTIDE SEQUENCE [LARGE SCALE GENOMIC DNA]</scope>
    <source>
        <strain evidence="4">Bin2_2</strain>
    </source>
</reference>
<evidence type="ECO:0000259" key="3">
    <source>
        <dbReference type="Pfam" id="PF03413"/>
    </source>
</evidence>
<feature type="domain" description="PepSY" evidence="3">
    <location>
        <begin position="56"/>
        <end position="113"/>
    </location>
</feature>
<keyword evidence="2" id="KW-0732">Signal</keyword>
<dbReference type="Proteomes" id="UP000483432">
    <property type="component" value="Unassembled WGS sequence"/>
</dbReference>
<accession>A0A7C9K1A0</accession>
<name>A0A7C9K1A0_9PROT</name>
<dbReference type="InterPro" id="IPR025711">
    <property type="entry name" value="PepSY"/>
</dbReference>
<sequence length="133" mass="14282">MKRNTKILAAVTLVASLAAGTAFATGAIKLPDEVKSSSIKLPRGIESQAEFAKHAKISQQQAEAAALAVQPGQVVKAKLDDEDGYLVWQIDVKHDRGTTEIAVDAGNSKVLAAEAEEDDDHHGRNHEDRNERS</sequence>
<feature type="region of interest" description="Disordered" evidence="1">
    <location>
        <begin position="112"/>
        <end position="133"/>
    </location>
</feature>
<evidence type="ECO:0000313" key="5">
    <source>
        <dbReference type="Proteomes" id="UP000483432"/>
    </source>
</evidence>
<evidence type="ECO:0000256" key="1">
    <source>
        <dbReference type="SAM" id="MobiDB-lite"/>
    </source>
</evidence>
<feature type="compositionally biased region" description="Basic and acidic residues" evidence="1">
    <location>
        <begin position="120"/>
        <end position="133"/>
    </location>
</feature>
<evidence type="ECO:0000313" key="4">
    <source>
        <dbReference type="EMBL" id="NDP47551.1"/>
    </source>
</evidence>
<protein>
    <submittedName>
        <fullName evidence="4">PepSY domain-containing protein</fullName>
    </submittedName>
</protein>
<dbReference type="Pfam" id="PF03413">
    <property type="entry name" value="PepSY"/>
    <property type="match status" value="1"/>
</dbReference>
<evidence type="ECO:0000256" key="2">
    <source>
        <dbReference type="SAM" id="SignalP"/>
    </source>
</evidence>
<organism evidence="4 5">
    <name type="scientific">Sulfuriferula multivorans</name>
    <dbReference type="NCBI Taxonomy" id="1559896"/>
    <lineage>
        <taxon>Bacteria</taxon>
        <taxon>Pseudomonadati</taxon>
        <taxon>Pseudomonadota</taxon>
        <taxon>Betaproteobacteria</taxon>
        <taxon>Nitrosomonadales</taxon>
        <taxon>Sulfuricellaceae</taxon>
        <taxon>Sulfuriferula</taxon>
    </lineage>
</organism>
<dbReference type="Gene3D" id="3.10.450.40">
    <property type="match status" value="1"/>
</dbReference>
<dbReference type="EMBL" id="JAAFGW010000038">
    <property type="protein sequence ID" value="NDP47551.1"/>
    <property type="molecule type" value="Genomic_DNA"/>
</dbReference>
<feature type="signal peptide" evidence="2">
    <location>
        <begin position="1"/>
        <end position="24"/>
    </location>
</feature>
<proteinExistence type="predicted"/>
<feature type="chain" id="PRO_5029005487" evidence="2">
    <location>
        <begin position="25"/>
        <end position="133"/>
    </location>
</feature>
<dbReference type="AlphaFoldDB" id="A0A7C9K1A0"/>